<keyword evidence="2" id="KW-1185">Reference proteome</keyword>
<name>A0ACD1G0G1_9EURO</name>
<proteinExistence type="predicted"/>
<dbReference type="EMBL" id="KZ825371">
    <property type="protein sequence ID" value="RAH42646.1"/>
    <property type="molecule type" value="Genomic_DNA"/>
</dbReference>
<reference evidence="1" key="1">
    <citation type="submission" date="2018-02" db="EMBL/GenBank/DDBJ databases">
        <title>The genomes of Aspergillus section Nigri reveals drivers in fungal speciation.</title>
        <authorList>
            <consortium name="DOE Joint Genome Institute"/>
            <person name="Vesth T.C."/>
            <person name="Nybo J."/>
            <person name="Theobald S."/>
            <person name="Brandl J."/>
            <person name="Frisvad J.C."/>
            <person name="Nielsen K.F."/>
            <person name="Lyhne E.K."/>
            <person name="Kogle M.E."/>
            <person name="Kuo A."/>
            <person name="Riley R."/>
            <person name="Clum A."/>
            <person name="Nolan M."/>
            <person name="Lipzen A."/>
            <person name="Salamov A."/>
            <person name="Henrissat B."/>
            <person name="Wiebenga A."/>
            <person name="De vries R.P."/>
            <person name="Grigoriev I.V."/>
            <person name="Mortensen U.H."/>
            <person name="Andersen M.R."/>
            <person name="Baker S.E."/>
        </authorList>
    </citation>
    <scope>NUCLEOTIDE SEQUENCE</scope>
    <source>
        <strain evidence="1">CBS 621.78</strain>
    </source>
</reference>
<protein>
    <submittedName>
        <fullName evidence="1">Uncharacterized protein</fullName>
    </submittedName>
</protein>
<organism evidence="1 2">
    <name type="scientific">Aspergillus brunneoviolaceus CBS 621.78</name>
    <dbReference type="NCBI Taxonomy" id="1450534"/>
    <lineage>
        <taxon>Eukaryota</taxon>
        <taxon>Fungi</taxon>
        <taxon>Dikarya</taxon>
        <taxon>Ascomycota</taxon>
        <taxon>Pezizomycotina</taxon>
        <taxon>Eurotiomycetes</taxon>
        <taxon>Eurotiomycetidae</taxon>
        <taxon>Eurotiales</taxon>
        <taxon>Aspergillaceae</taxon>
        <taxon>Aspergillus</taxon>
        <taxon>Aspergillus subgen. Circumdati</taxon>
    </lineage>
</organism>
<evidence type="ECO:0000313" key="1">
    <source>
        <dbReference type="EMBL" id="RAH42646.1"/>
    </source>
</evidence>
<dbReference type="Proteomes" id="UP000249057">
    <property type="component" value="Unassembled WGS sequence"/>
</dbReference>
<accession>A0ACD1G0G1</accession>
<gene>
    <name evidence="1" type="ORF">BO95DRAFT_228734</name>
</gene>
<evidence type="ECO:0000313" key="2">
    <source>
        <dbReference type="Proteomes" id="UP000249057"/>
    </source>
</evidence>
<sequence length="258" mass="29077">MIIVPLGVRRIVLILVTCIHLSLGTLQFGDWGGGICQIKHSSLACPLYHQSRLPCALRNLYTRWVRGTNRFLPLIPDSGLPFLPSPVPATHRCTVYMRLYGTQANSVLTIINEPWCDKPSTMWLSVRPPARLLFVCCPLPVRRLIDSGRGIINMEPVPTTDRPPTCSLFPLSFSPFSAPRGRTTRFRTDDRPSQPPRGARYSEPGRGKRHRRLALPSSLGSSQARRMRISIVVSRVRQWAGGLLPAGYPWWYTTRRSP</sequence>